<keyword evidence="8 14" id="KW-0130">Cell adhesion</keyword>
<keyword evidence="7 13" id="KW-0106">Calcium</keyword>
<evidence type="ECO:0000256" key="6">
    <source>
        <dbReference type="ARBA" id="ARBA00022737"/>
    </source>
</evidence>
<dbReference type="InterPro" id="IPR000233">
    <property type="entry name" value="Cadherin_Y-type_LIR"/>
</dbReference>
<keyword evidence="5 18" id="KW-0732">Signal</keyword>
<evidence type="ECO:0000256" key="11">
    <source>
        <dbReference type="ARBA" id="ARBA00023180"/>
    </source>
</evidence>
<feature type="domain" description="Cadherin" evidence="19">
    <location>
        <begin position="263"/>
        <end position="377"/>
    </location>
</feature>
<feature type="region of interest" description="Disordered" evidence="16">
    <location>
        <begin position="747"/>
        <end position="792"/>
    </location>
</feature>
<dbReference type="AlphaFoldDB" id="A0A3B3SCH4"/>
<dbReference type="Ensembl" id="ENSPKIT00000008945.1">
    <property type="protein sequence ID" value="ENSPKIP00000028169.1"/>
    <property type="gene ID" value="ENSPKIG00000009909.1"/>
</dbReference>
<evidence type="ECO:0000256" key="5">
    <source>
        <dbReference type="ARBA" id="ARBA00022729"/>
    </source>
</evidence>
<dbReference type="GO" id="GO:0007043">
    <property type="term" value="P:cell-cell junction assembly"/>
    <property type="evidence" value="ECO:0007669"/>
    <property type="project" value="TreeGrafter"/>
</dbReference>
<evidence type="ECO:0000256" key="7">
    <source>
        <dbReference type="ARBA" id="ARBA00022837"/>
    </source>
</evidence>
<dbReference type="InterPro" id="IPR020894">
    <property type="entry name" value="Cadherin_CS"/>
</dbReference>
<feature type="domain" description="Cadherin" evidence="19">
    <location>
        <begin position="154"/>
        <end position="262"/>
    </location>
</feature>
<dbReference type="GO" id="GO:0034332">
    <property type="term" value="P:adherens junction organization"/>
    <property type="evidence" value="ECO:0007669"/>
    <property type="project" value="TreeGrafter"/>
</dbReference>
<dbReference type="CTD" id="28513"/>
<evidence type="ECO:0000256" key="14">
    <source>
        <dbReference type="RuleBase" id="RU003318"/>
    </source>
</evidence>
<comment type="subcellular location">
    <subcellularLocation>
        <location evidence="1 14">Cell membrane</location>
        <topology evidence="1 14">Single-pass type I membrane protein</topology>
    </subcellularLocation>
</comment>
<dbReference type="CDD" id="cd11304">
    <property type="entry name" value="Cadherin_repeat"/>
    <property type="match status" value="5"/>
</dbReference>
<keyword evidence="21" id="KW-1185">Reference proteome</keyword>
<keyword evidence="11" id="KW-0325">Glycoprotein</keyword>
<keyword evidence="2" id="KW-1003">Cell membrane</keyword>
<dbReference type="PANTHER" id="PTHR24027:SF323">
    <property type="entry name" value="CADHERIN-19"/>
    <property type="match status" value="1"/>
</dbReference>
<dbReference type="InterPro" id="IPR002126">
    <property type="entry name" value="Cadherin-like_dom"/>
</dbReference>
<feature type="chain" id="PRO_5044589374" description="Cadherin-12" evidence="18">
    <location>
        <begin position="23"/>
        <end position="792"/>
    </location>
</feature>
<feature type="compositionally biased region" description="Low complexity" evidence="16">
    <location>
        <begin position="747"/>
        <end position="764"/>
    </location>
</feature>
<keyword evidence="3 14" id="KW-0812">Transmembrane</keyword>
<keyword evidence="4" id="KW-0479">Metal-binding</keyword>
<dbReference type="GO" id="GO:0002009">
    <property type="term" value="P:morphogenesis of an epithelium"/>
    <property type="evidence" value="ECO:0007669"/>
    <property type="project" value="UniProtKB-ARBA"/>
</dbReference>
<dbReference type="GeneTree" id="ENSGT00940000166818"/>
<evidence type="ECO:0000256" key="17">
    <source>
        <dbReference type="SAM" id="Phobius"/>
    </source>
</evidence>
<dbReference type="GO" id="GO:0016339">
    <property type="term" value="P:calcium-dependent cell-cell adhesion via plasma membrane cell adhesion molecules"/>
    <property type="evidence" value="ECO:0007669"/>
    <property type="project" value="TreeGrafter"/>
</dbReference>
<dbReference type="InterPro" id="IPR039808">
    <property type="entry name" value="Cadherin"/>
</dbReference>
<protein>
    <recommendedName>
        <fullName evidence="12">Cadherin-12</fullName>
    </recommendedName>
</protein>
<evidence type="ECO:0000259" key="19">
    <source>
        <dbReference type="PROSITE" id="PS50268"/>
    </source>
</evidence>
<dbReference type="Proteomes" id="UP000261540">
    <property type="component" value="Unplaced"/>
</dbReference>
<evidence type="ECO:0000256" key="2">
    <source>
        <dbReference type="ARBA" id="ARBA00022475"/>
    </source>
</evidence>
<dbReference type="GO" id="GO:0008013">
    <property type="term" value="F:beta-catenin binding"/>
    <property type="evidence" value="ECO:0007669"/>
    <property type="project" value="TreeGrafter"/>
</dbReference>
<evidence type="ECO:0000256" key="1">
    <source>
        <dbReference type="ARBA" id="ARBA00004251"/>
    </source>
</evidence>
<accession>A0A3B3SCH4</accession>
<feature type="signal peptide" evidence="18">
    <location>
        <begin position="1"/>
        <end position="22"/>
    </location>
</feature>
<sequence length="792" mass="88644">MMHNSVFLPLLFFSLVTRCSTAEDVQMAKQHRDPCVAEEEHVSYRRFRRGWIWKQLLVQEEDPNPRMIGQIKSDYDKGDFSIKYLLSGEGAGEVFIIDEYSGEIYTLHKLDREEKAFYILRSQAINRKTNQPVEPESEFIIKVQDINDNMPQFQNEPYVSVIPEMSPSGTTVVQVTATDADDPSHGNHAKLIYSILQGEPYFSVEPKTGIIVTSLANMDRETREKYFVVVQVKDMMGLSGSYSATTTVTIILSDVNDNGPVFQHSLYSFAVAESAAVGMTVGRIKADDSDVGVNARMTYGLEEKEGNGTFQIHTDPVTQEGVILLAKTLDYETKKRFVIIAEAINDPMDTRYLGYDEFRDQATIKIFVEDVDEAPVFPVQEYEWKVQENMAAGTTVGTVSAMDRDAANNSIRYNIDRDSSVKKLFKIDPNNGTIITVKSLDRESVSWHNFTVTASETKQNRLFSSVPVFIKVLDVNDNAPQFSKVYQPYVCEGAQSGELVQLVSAMDLDDPGEGHHFYFSLVPEKRINPNFTLRDNQDNTAGILTRRSSFSRQDRTQYLLPVVIADSGVPPLSSTATLTITVCRCEPAGHCPSDGVQALALPMGLGIYALVAIVVCVLTVTVLIALTLAVRSHKTRRRNEAKQESGPVAWADLPGKVFRHSEPEATNSLEAYSPVPLRRQPKRRDRHRFSRAEIEASIRMSFCQSYHIGPEDEAFRQFMRERLLEADTDPFAPPFDCVRTYAFEGRGSSAGSLSSLGSLTASETSPERPQDSGRRLVRLAPWHGGSEEETSF</sequence>
<dbReference type="InterPro" id="IPR015919">
    <property type="entry name" value="Cadherin-like_sf"/>
</dbReference>
<evidence type="ECO:0000256" key="12">
    <source>
        <dbReference type="ARBA" id="ARBA00069585"/>
    </source>
</evidence>
<dbReference type="GO" id="GO:0000902">
    <property type="term" value="P:cell morphogenesis"/>
    <property type="evidence" value="ECO:0007669"/>
    <property type="project" value="TreeGrafter"/>
</dbReference>
<dbReference type="FunFam" id="2.60.40.60:FF:000012">
    <property type="entry name" value="Cadherin 24"/>
    <property type="match status" value="1"/>
</dbReference>
<dbReference type="PRINTS" id="PR00205">
    <property type="entry name" value="CADHERIN"/>
</dbReference>
<evidence type="ECO:0000256" key="18">
    <source>
        <dbReference type="SAM" id="SignalP"/>
    </source>
</evidence>
<dbReference type="InterPro" id="IPR027397">
    <property type="entry name" value="Catenin-bd_sf"/>
</dbReference>
<feature type="domain" description="Cadherin" evidence="19">
    <location>
        <begin position="482"/>
        <end position="594"/>
    </location>
</feature>
<dbReference type="GO" id="GO:0007156">
    <property type="term" value="P:homophilic cell adhesion via plasma membrane adhesion molecules"/>
    <property type="evidence" value="ECO:0007669"/>
    <property type="project" value="InterPro"/>
</dbReference>
<dbReference type="Pfam" id="PF00028">
    <property type="entry name" value="Cadherin"/>
    <property type="match status" value="5"/>
</dbReference>
<keyword evidence="10 17" id="KW-0472">Membrane</keyword>
<dbReference type="Pfam" id="PF01049">
    <property type="entry name" value="CADH_Y-type_LIR"/>
    <property type="match status" value="1"/>
</dbReference>
<evidence type="ECO:0000256" key="8">
    <source>
        <dbReference type="ARBA" id="ARBA00022889"/>
    </source>
</evidence>
<feature type="domain" description="Cadherin" evidence="19">
    <location>
        <begin position="73"/>
        <end position="153"/>
    </location>
</feature>
<evidence type="ECO:0000256" key="10">
    <source>
        <dbReference type="ARBA" id="ARBA00023136"/>
    </source>
</evidence>
<reference evidence="20" key="1">
    <citation type="submission" date="2025-05" db="UniProtKB">
        <authorList>
            <consortium name="Ensembl"/>
        </authorList>
    </citation>
    <scope>IDENTIFICATION</scope>
</reference>
<feature type="compositionally biased region" description="Basic and acidic residues" evidence="16">
    <location>
        <begin position="765"/>
        <end position="774"/>
    </location>
</feature>
<feature type="transmembrane region" description="Helical" evidence="17">
    <location>
        <begin position="605"/>
        <end position="630"/>
    </location>
</feature>
<keyword evidence="6" id="KW-0677">Repeat</keyword>
<evidence type="ECO:0000256" key="15">
    <source>
        <dbReference type="RuleBase" id="RU004357"/>
    </source>
</evidence>
<dbReference type="FunFam" id="2.60.40.60:FF:000009">
    <property type="entry name" value="Cadherin 24"/>
    <property type="match status" value="1"/>
</dbReference>
<dbReference type="GO" id="GO:0016342">
    <property type="term" value="C:catenin complex"/>
    <property type="evidence" value="ECO:0007669"/>
    <property type="project" value="TreeGrafter"/>
</dbReference>
<dbReference type="SMART" id="SM00112">
    <property type="entry name" value="CA"/>
    <property type="match status" value="5"/>
</dbReference>
<dbReference type="FunFam" id="2.60.40.60:FF:000097">
    <property type="entry name" value="cadherin-12 isoform X1"/>
    <property type="match status" value="1"/>
</dbReference>
<evidence type="ECO:0000256" key="13">
    <source>
        <dbReference type="PROSITE-ProRule" id="PRU00043"/>
    </source>
</evidence>
<dbReference type="GO" id="GO:0005509">
    <property type="term" value="F:calcium ion binding"/>
    <property type="evidence" value="ECO:0007669"/>
    <property type="project" value="UniProtKB-UniRule"/>
</dbReference>
<evidence type="ECO:0000256" key="16">
    <source>
        <dbReference type="SAM" id="MobiDB-lite"/>
    </source>
</evidence>
<dbReference type="PANTHER" id="PTHR24027">
    <property type="entry name" value="CADHERIN-23"/>
    <property type="match status" value="1"/>
</dbReference>
<comment type="function">
    <text evidence="15">Cadherins are calcium-dependent cell adhesion proteins.</text>
</comment>
<proteinExistence type="predicted"/>
<dbReference type="SUPFAM" id="SSF49313">
    <property type="entry name" value="Cadherin-like"/>
    <property type="match status" value="5"/>
</dbReference>
<feature type="domain" description="Cadherin" evidence="19">
    <location>
        <begin position="378"/>
        <end position="482"/>
    </location>
</feature>
<dbReference type="Gene3D" id="2.60.40.60">
    <property type="entry name" value="Cadherins"/>
    <property type="match status" value="5"/>
</dbReference>
<dbReference type="GO" id="GO:0016477">
    <property type="term" value="P:cell migration"/>
    <property type="evidence" value="ECO:0007669"/>
    <property type="project" value="TreeGrafter"/>
</dbReference>
<dbReference type="Gene3D" id="4.10.900.10">
    <property type="entry name" value="TCF3-CBD (Catenin binding domain)"/>
    <property type="match status" value="1"/>
</dbReference>
<organism evidence="20 21">
    <name type="scientific">Paramormyrops kingsleyae</name>
    <dbReference type="NCBI Taxonomy" id="1676925"/>
    <lineage>
        <taxon>Eukaryota</taxon>
        <taxon>Metazoa</taxon>
        <taxon>Chordata</taxon>
        <taxon>Craniata</taxon>
        <taxon>Vertebrata</taxon>
        <taxon>Euteleostomi</taxon>
        <taxon>Actinopterygii</taxon>
        <taxon>Neopterygii</taxon>
        <taxon>Teleostei</taxon>
        <taxon>Osteoglossocephala</taxon>
        <taxon>Osteoglossomorpha</taxon>
        <taxon>Osteoglossiformes</taxon>
        <taxon>Mormyridae</taxon>
        <taxon>Paramormyrops</taxon>
    </lineage>
</organism>
<evidence type="ECO:0000256" key="9">
    <source>
        <dbReference type="ARBA" id="ARBA00022989"/>
    </source>
</evidence>
<evidence type="ECO:0000313" key="21">
    <source>
        <dbReference type="Proteomes" id="UP000261540"/>
    </source>
</evidence>
<dbReference type="OrthoDB" id="6252479at2759"/>
<evidence type="ECO:0000256" key="4">
    <source>
        <dbReference type="ARBA" id="ARBA00022723"/>
    </source>
</evidence>
<dbReference type="PROSITE" id="PS50268">
    <property type="entry name" value="CADHERIN_2"/>
    <property type="match status" value="5"/>
</dbReference>
<name>A0A3B3SCH4_9TELE</name>
<evidence type="ECO:0000256" key="3">
    <source>
        <dbReference type="ARBA" id="ARBA00022692"/>
    </source>
</evidence>
<dbReference type="GO" id="GO:0045296">
    <property type="term" value="F:cadherin binding"/>
    <property type="evidence" value="ECO:0007669"/>
    <property type="project" value="TreeGrafter"/>
</dbReference>
<dbReference type="FunFam" id="2.60.40.60:FF:000008">
    <property type="entry name" value="Cadherin 24"/>
    <property type="match status" value="1"/>
</dbReference>
<dbReference type="GO" id="GO:0044331">
    <property type="term" value="P:cell-cell adhesion mediated by cadherin"/>
    <property type="evidence" value="ECO:0007669"/>
    <property type="project" value="TreeGrafter"/>
</dbReference>
<keyword evidence="9 17" id="KW-1133">Transmembrane helix</keyword>
<dbReference type="GO" id="GO:0005912">
    <property type="term" value="C:adherens junction"/>
    <property type="evidence" value="ECO:0007669"/>
    <property type="project" value="TreeGrafter"/>
</dbReference>
<dbReference type="KEGG" id="pki:111837869"/>
<evidence type="ECO:0000313" key="20">
    <source>
        <dbReference type="Ensembl" id="ENSPKIP00000028148.1"/>
    </source>
</evidence>
<dbReference type="Ensembl" id="ENSPKIT00000008924.1">
    <property type="protein sequence ID" value="ENSPKIP00000028148.1"/>
    <property type="gene ID" value="ENSPKIG00000009909.1"/>
</dbReference>
<dbReference type="PROSITE" id="PS00232">
    <property type="entry name" value="CADHERIN_1"/>
    <property type="match status" value="2"/>
</dbReference>
<dbReference type="FunFam" id="2.60.40.60:FF:000014">
    <property type="entry name" value="Cadherin 8"/>
    <property type="match status" value="1"/>
</dbReference>